<protein>
    <submittedName>
        <fullName evidence="2">Uncharacterized protein</fullName>
    </submittedName>
</protein>
<organism evidence="2 3">
    <name type="scientific">Corallococcus caeni</name>
    <dbReference type="NCBI Taxonomy" id="3082388"/>
    <lineage>
        <taxon>Bacteria</taxon>
        <taxon>Pseudomonadati</taxon>
        <taxon>Myxococcota</taxon>
        <taxon>Myxococcia</taxon>
        <taxon>Myxococcales</taxon>
        <taxon>Cystobacterineae</taxon>
        <taxon>Myxococcaceae</taxon>
        <taxon>Corallococcus</taxon>
    </lineage>
</organism>
<dbReference type="EMBL" id="BTTX01000001">
    <property type="protein sequence ID" value="GMU04091.1"/>
    <property type="molecule type" value="Genomic_DNA"/>
</dbReference>
<comment type="caution">
    <text evidence="2">The sequence shown here is derived from an EMBL/GenBank/DDBJ whole genome shotgun (WGS) entry which is preliminary data.</text>
</comment>
<reference evidence="2 3" key="1">
    <citation type="journal article" date="2024" name="Arch. Microbiol.">
        <title>Corallococcus caeni sp. nov., a novel myxobacterium isolated from activated sludge.</title>
        <authorList>
            <person name="Tomita S."/>
            <person name="Nakai R."/>
            <person name="Kuroda K."/>
            <person name="Kurashita H."/>
            <person name="Hatamoto M."/>
            <person name="Yamaguchi T."/>
            <person name="Narihiro T."/>
        </authorList>
    </citation>
    <scope>NUCLEOTIDE SEQUENCE [LARGE SCALE GENOMIC DNA]</scope>
    <source>
        <strain evidence="2 3">NO1</strain>
    </source>
</reference>
<dbReference type="Proteomes" id="UP001342631">
    <property type="component" value="Unassembled WGS sequence"/>
</dbReference>
<keyword evidence="3" id="KW-1185">Reference proteome</keyword>
<feature type="compositionally biased region" description="Low complexity" evidence="1">
    <location>
        <begin position="60"/>
        <end position="83"/>
    </location>
</feature>
<sequence length="102" mass="10961">MTSGSTREADTRTPATGPFASRTTPVMRGPPVGLDEVWPALKRAKNPEARVELWDAGPEAPSFPCKAKKAPSSSPAMTATPAARFPLRMRRVSRGARAQDSR</sequence>
<feature type="region of interest" description="Disordered" evidence="1">
    <location>
        <begin position="57"/>
        <end position="102"/>
    </location>
</feature>
<gene>
    <name evidence="2" type="ORF">ASNO1_03430</name>
</gene>
<proteinExistence type="predicted"/>
<evidence type="ECO:0000256" key="1">
    <source>
        <dbReference type="SAM" id="MobiDB-lite"/>
    </source>
</evidence>
<name>A0ABQ6QJ70_9BACT</name>
<feature type="region of interest" description="Disordered" evidence="1">
    <location>
        <begin position="1"/>
        <end position="32"/>
    </location>
</feature>
<accession>A0ABQ6QJ70</accession>
<evidence type="ECO:0000313" key="2">
    <source>
        <dbReference type="EMBL" id="GMU04091.1"/>
    </source>
</evidence>
<evidence type="ECO:0000313" key="3">
    <source>
        <dbReference type="Proteomes" id="UP001342631"/>
    </source>
</evidence>